<evidence type="ECO:0000256" key="1">
    <source>
        <dbReference type="ARBA" id="ARBA00004308"/>
    </source>
</evidence>
<evidence type="ECO:0000256" key="2">
    <source>
        <dbReference type="ARBA" id="ARBA00009848"/>
    </source>
</evidence>
<evidence type="ECO:0000256" key="3">
    <source>
        <dbReference type="ARBA" id="ARBA00022448"/>
    </source>
</evidence>
<organism evidence="10 11">
    <name type="scientific">Brachionus plicatilis</name>
    <name type="common">Marine rotifer</name>
    <name type="synonym">Brachionus muelleri</name>
    <dbReference type="NCBI Taxonomy" id="10195"/>
    <lineage>
        <taxon>Eukaryota</taxon>
        <taxon>Metazoa</taxon>
        <taxon>Spiralia</taxon>
        <taxon>Gnathifera</taxon>
        <taxon>Rotifera</taxon>
        <taxon>Eurotatoria</taxon>
        <taxon>Monogononta</taxon>
        <taxon>Pseudotrocha</taxon>
        <taxon>Ploima</taxon>
        <taxon>Brachionidae</taxon>
        <taxon>Brachionus</taxon>
    </lineage>
</organism>
<evidence type="ECO:0000313" key="10">
    <source>
        <dbReference type="EMBL" id="RNA25786.1"/>
    </source>
</evidence>
<dbReference type="Gene3D" id="2.60.490.10">
    <property type="entry name" value="atp-gated p2x4 ion channel domain"/>
    <property type="match status" value="1"/>
</dbReference>
<dbReference type="Proteomes" id="UP000276133">
    <property type="component" value="Unassembled WGS sequence"/>
</dbReference>
<dbReference type="GO" id="GO:0012505">
    <property type="term" value="C:endomembrane system"/>
    <property type="evidence" value="ECO:0007669"/>
    <property type="project" value="UniProtKB-SubCell"/>
</dbReference>
<dbReference type="InterPro" id="IPR027309">
    <property type="entry name" value="P2X_extracellular_dom_sf"/>
</dbReference>
<evidence type="ECO:0000256" key="9">
    <source>
        <dbReference type="ARBA" id="ARBA00023303"/>
    </source>
</evidence>
<dbReference type="InterPro" id="IPR059116">
    <property type="entry name" value="P2X_receptor"/>
</dbReference>
<keyword evidence="11" id="KW-1185">Reference proteome</keyword>
<dbReference type="GO" id="GO:0070588">
    <property type="term" value="P:calcium ion transmembrane transport"/>
    <property type="evidence" value="ECO:0007669"/>
    <property type="project" value="TreeGrafter"/>
</dbReference>
<comment type="caution">
    <text evidence="10">The sequence shown here is derived from an EMBL/GenBank/DDBJ whole genome shotgun (WGS) entry which is preliminary data.</text>
</comment>
<evidence type="ECO:0000256" key="7">
    <source>
        <dbReference type="ARBA" id="ARBA00023136"/>
    </source>
</evidence>
<accession>A0A3M7RQF9</accession>
<keyword evidence="8" id="KW-1071">Ligand-gated ion channel</keyword>
<evidence type="ECO:0000256" key="4">
    <source>
        <dbReference type="ARBA" id="ARBA00022692"/>
    </source>
</evidence>
<dbReference type="GO" id="GO:0004931">
    <property type="term" value="F:extracellularly ATP-gated monoatomic cation channel activity"/>
    <property type="evidence" value="ECO:0007669"/>
    <property type="project" value="TreeGrafter"/>
</dbReference>
<dbReference type="EMBL" id="REGN01002854">
    <property type="protein sequence ID" value="RNA25786.1"/>
    <property type="molecule type" value="Genomic_DNA"/>
</dbReference>
<dbReference type="PANTHER" id="PTHR10125">
    <property type="entry name" value="P2X PURINOCEPTOR"/>
    <property type="match status" value="1"/>
</dbReference>
<keyword evidence="6" id="KW-0406">Ion transport</keyword>
<evidence type="ECO:0000256" key="6">
    <source>
        <dbReference type="ARBA" id="ARBA00023065"/>
    </source>
</evidence>
<dbReference type="AlphaFoldDB" id="A0A3M7RQF9"/>
<gene>
    <name evidence="10" type="ORF">BpHYR1_043673</name>
</gene>
<comment type="subcellular location">
    <subcellularLocation>
        <location evidence="1">Endomembrane system</location>
    </subcellularLocation>
</comment>
<keyword evidence="5" id="KW-1133">Transmembrane helix</keyword>
<keyword evidence="4" id="KW-0812">Transmembrane</keyword>
<keyword evidence="3" id="KW-0813">Transport</keyword>
<comment type="similarity">
    <text evidence="2">Belongs to the P2X receptor family.</text>
</comment>
<evidence type="ECO:0000256" key="5">
    <source>
        <dbReference type="ARBA" id="ARBA00022989"/>
    </source>
</evidence>
<dbReference type="GO" id="GO:0098794">
    <property type="term" value="C:postsynapse"/>
    <property type="evidence" value="ECO:0007669"/>
    <property type="project" value="GOC"/>
</dbReference>
<dbReference type="PANTHER" id="PTHR10125:SF31">
    <property type="entry name" value="P2X RECEPTOR E"/>
    <property type="match status" value="1"/>
</dbReference>
<sequence>MCTVKPAHVSIKSFFLNDFQFYLRNLVVHLIDRTFALAALINCLIVIKAWCPTEHEDSRNEDHLIRNVLNYTIFIKNDVEFKKFNKKQRNILPFITNKCNYHKTIGIKIERQFHFFN</sequence>
<evidence type="ECO:0000256" key="8">
    <source>
        <dbReference type="ARBA" id="ARBA00023286"/>
    </source>
</evidence>
<reference evidence="10 11" key="1">
    <citation type="journal article" date="2018" name="Sci. Rep.">
        <title>Genomic signatures of local adaptation to the degree of environmental predictability in rotifers.</title>
        <authorList>
            <person name="Franch-Gras L."/>
            <person name="Hahn C."/>
            <person name="Garcia-Roger E.M."/>
            <person name="Carmona M.J."/>
            <person name="Serra M."/>
            <person name="Gomez A."/>
        </authorList>
    </citation>
    <scope>NUCLEOTIDE SEQUENCE [LARGE SCALE GENOMIC DNA]</scope>
    <source>
        <strain evidence="10">HYR1</strain>
    </source>
</reference>
<dbReference type="Pfam" id="PF00864">
    <property type="entry name" value="P2X_receptor"/>
    <property type="match status" value="1"/>
</dbReference>
<protein>
    <submittedName>
        <fullName evidence="10">P2X purinoceptor 7</fullName>
    </submittedName>
</protein>
<evidence type="ECO:0000313" key="11">
    <source>
        <dbReference type="Proteomes" id="UP000276133"/>
    </source>
</evidence>
<keyword evidence="9" id="KW-0407">Ion channel</keyword>
<dbReference type="GO" id="GO:0005886">
    <property type="term" value="C:plasma membrane"/>
    <property type="evidence" value="ECO:0007669"/>
    <property type="project" value="TreeGrafter"/>
</dbReference>
<keyword evidence="7" id="KW-0472">Membrane</keyword>
<proteinExistence type="inferred from homology"/>
<name>A0A3M7RQF9_BRAPC</name>
<dbReference type="OrthoDB" id="494673at2759"/>